<dbReference type="Proteomes" id="UP000554482">
    <property type="component" value="Unassembled WGS sequence"/>
</dbReference>
<keyword evidence="5" id="KW-1185">Reference proteome</keyword>
<gene>
    <name evidence="4" type="ORF">FRX31_032933</name>
</gene>
<dbReference type="Gene3D" id="3.40.50.10380">
    <property type="entry name" value="Malic enzyme, N-terminal domain"/>
    <property type="match status" value="1"/>
</dbReference>
<sequence>MVYAYTLIPFPQDLELQQHRLDGEEYISVIDEFMEAVFTRWPHIIVQFEDFQRKWAFNLLQRSLYVTGTSVIGIKYKDGILMTADMGGSYRSTLSYKSVERMKSIGKHSHLGASGEVSDFQEILRYLDELMSNYGQGTYLWSQTWAPWLPCSRVW</sequence>
<keyword evidence="2" id="KW-0560">Oxidoreductase</keyword>
<evidence type="ECO:0000259" key="3">
    <source>
        <dbReference type="Pfam" id="PF00390"/>
    </source>
</evidence>
<evidence type="ECO:0000313" key="4">
    <source>
        <dbReference type="EMBL" id="KAF5177480.1"/>
    </source>
</evidence>
<dbReference type="GO" id="GO:0005739">
    <property type="term" value="C:mitochondrion"/>
    <property type="evidence" value="ECO:0007669"/>
    <property type="project" value="TreeGrafter"/>
</dbReference>
<organism evidence="4 5">
    <name type="scientific">Thalictrum thalictroides</name>
    <name type="common">Rue-anemone</name>
    <name type="synonym">Anemone thalictroides</name>
    <dbReference type="NCBI Taxonomy" id="46969"/>
    <lineage>
        <taxon>Eukaryota</taxon>
        <taxon>Viridiplantae</taxon>
        <taxon>Streptophyta</taxon>
        <taxon>Embryophyta</taxon>
        <taxon>Tracheophyta</taxon>
        <taxon>Spermatophyta</taxon>
        <taxon>Magnoliopsida</taxon>
        <taxon>Ranunculales</taxon>
        <taxon>Ranunculaceae</taxon>
        <taxon>Thalictroideae</taxon>
        <taxon>Thalictrum</taxon>
    </lineage>
</organism>
<dbReference type="EMBL" id="JABWDY010041340">
    <property type="protein sequence ID" value="KAF5177480.1"/>
    <property type="molecule type" value="Genomic_DNA"/>
</dbReference>
<dbReference type="Gene3D" id="3.60.20.10">
    <property type="entry name" value="Glutamine Phosphoribosylpyrophosphate, subunit 1, domain 1"/>
    <property type="match status" value="1"/>
</dbReference>
<evidence type="ECO:0000256" key="2">
    <source>
        <dbReference type="ARBA" id="ARBA00023002"/>
    </source>
</evidence>
<dbReference type="InterPro" id="IPR001353">
    <property type="entry name" value="Proteasome_sua/b"/>
</dbReference>
<dbReference type="Pfam" id="PF00390">
    <property type="entry name" value="malic"/>
    <property type="match status" value="1"/>
</dbReference>
<dbReference type="PANTHER" id="PTHR23406:SF32">
    <property type="entry name" value="NADP-DEPENDENT MALIC ENZYME"/>
    <property type="match status" value="1"/>
</dbReference>
<comment type="caution">
    <text evidence="4">The sequence shown here is derived from an EMBL/GenBank/DDBJ whole genome shotgun (WGS) entry which is preliminary data.</text>
</comment>
<dbReference type="InterPro" id="IPR029055">
    <property type="entry name" value="Ntn_hydrolases_N"/>
</dbReference>
<comment type="cofactor">
    <cofactor evidence="1">
        <name>Mg(2+)</name>
        <dbReference type="ChEBI" id="CHEBI:18420"/>
    </cofactor>
</comment>
<evidence type="ECO:0000256" key="1">
    <source>
        <dbReference type="ARBA" id="ARBA00001946"/>
    </source>
</evidence>
<name>A0A7J6UZI6_THATH</name>
<feature type="domain" description="Malic enzyme N-terminal" evidence="3">
    <location>
        <begin position="14"/>
        <end position="62"/>
    </location>
</feature>
<dbReference type="GO" id="GO:0051603">
    <property type="term" value="P:proteolysis involved in protein catabolic process"/>
    <property type="evidence" value="ECO:0007669"/>
    <property type="project" value="InterPro"/>
</dbReference>
<dbReference type="GO" id="GO:0005839">
    <property type="term" value="C:proteasome core complex"/>
    <property type="evidence" value="ECO:0007669"/>
    <property type="project" value="InterPro"/>
</dbReference>
<dbReference type="SUPFAM" id="SSF56235">
    <property type="entry name" value="N-terminal nucleophile aminohydrolases (Ntn hydrolases)"/>
    <property type="match status" value="1"/>
</dbReference>
<dbReference type="SUPFAM" id="SSF53223">
    <property type="entry name" value="Aminoacid dehydrogenase-like, N-terminal domain"/>
    <property type="match status" value="1"/>
</dbReference>
<dbReference type="InterPro" id="IPR046346">
    <property type="entry name" value="Aminoacid_DH-like_N_sf"/>
</dbReference>
<proteinExistence type="predicted"/>
<dbReference type="OrthoDB" id="1702262at2759"/>
<dbReference type="InterPro" id="IPR037062">
    <property type="entry name" value="Malic_N_dom_sf"/>
</dbReference>
<dbReference type="PANTHER" id="PTHR23406">
    <property type="entry name" value="MALIC ENZYME-RELATED"/>
    <property type="match status" value="1"/>
</dbReference>
<protein>
    <submittedName>
        <fullName evidence="4">Nad-dependent malic enzyme 1 protein</fullName>
    </submittedName>
</protein>
<reference evidence="4 5" key="1">
    <citation type="submission" date="2020-06" db="EMBL/GenBank/DDBJ databases">
        <title>Transcriptomic and genomic resources for Thalictrum thalictroides and T. hernandezii: Facilitating candidate gene discovery in an emerging model plant lineage.</title>
        <authorList>
            <person name="Arias T."/>
            <person name="Riano-Pachon D.M."/>
            <person name="Di Stilio V.S."/>
        </authorList>
    </citation>
    <scope>NUCLEOTIDE SEQUENCE [LARGE SCALE GENOMIC DNA]</scope>
    <source>
        <strain evidence="5">cv. WT478/WT964</strain>
        <tissue evidence="4">Leaves</tissue>
    </source>
</reference>
<accession>A0A7J6UZI6</accession>
<dbReference type="Pfam" id="PF00227">
    <property type="entry name" value="Proteasome"/>
    <property type="match status" value="1"/>
</dbReference>
<dbReference type="GO" id="GO:0006108">
    <property type="term" value="P:malate metabolic process"/>
    <property type="evidence" value="ECO:0007669"/>
    <property type="project" value="TreeGrafter"/>
</dbReference>
<evidence type="ECO:0000313" key="5">
    <source>
        <dbReference type="Proteomes" id="UP000554482"/>
    </source>
</evidence>
<dbReference type="AlphaFoldDB" id="A0A7J6UZI6"/>
<dbReference type="GO" id="GO:0004471">
    <property type="term" value="F:malate dehydrogenase (decarboxylating) (NAD+) activity"/>
    <property type="evidence" value="ECO:0007669"/>
    <property type="project" value="TreeGrafter"/>
</dbReference>
<dbReference type="InterPro" id="IPR012301">
    <property type="entry name" value="Malic_N_dom"/>
</dbReference>